<evidence type="ECO:0000256" key="2">
    <source>
        <dbReference type="SAM" id="Phobius"/>
    </source>
</evidence>
<accession>A0ABV3SWE7</accession>
<name>A0ABV3SWE7_9ACTN</name>
<keyword evidence="2" id="KW-0472">Membrane</keyword>
<feature type="transmembrane region" description="Helical" evidence="2">
    <location>
        <begin position="98"/>
        <end position="116"/>
    </location>
</feature>
<sequence>MGDLFDRWLEHHQSDDLETPADALTAPRPAIAPQPPHGDAPEVVVPAPRAAERPALAPHTIFFRPRKHARRLYTLLLVAGLIACLVLAALAWRQRTSTTYELAGLALGLTAILYAVRAGSATATLTVTGGSLEVRRGGSRTVFDLTSAHTGIEVVGRPGGRRWRVVLRRPSLPAYVIDGSMVEPAEFMRVLRYYRTDLRSADTRPATPAAESADSGRAVTGPSDR</sequence>
<proteinExistence type="predicted"/>
<organism evidence="3 4">
    <name type="scientific">Nocardioides eburneus</name>
    <dbReference type="NCBI Taxonomy" id="3231482"/>
    <lineage>
        <taxon>Bacteria</taxon>
        <taxon>Bacillati</taxon>
        <taxon>Actinomycetota</taxon>
        <taxon>Actinomycetes</taxon>
        <taxon>Propionibacteriales</taxon>
        <taxon>Nocardioidaceae</taxon>
        <taxon>Nocardioides</taxon>
    </lineage>
</organism>
<dbReference type="RefSeq" id="WP_367992476.1">
    <property type="nucleotide sequence ID" value="NZ_JBFPJR010000008.1"/>
</dbReference>
<evidence type="ECO:0000256" key="1">
    <source>
        <dbReference type="SAM" id="MobiDB-lite"/>
    </source>
</evidence>
<feature type="transmembrane region" description="Helical" evidence="2">
    <location>
        <begin position="72"/>
        <end position="92"/>
    </location>
</feature>
<comment type="caution">
    <text evidence="3">The sequence shown here is derived from an EMBL/GenBank/DDBJ whole genome shotgun (WGS) entry which is preliminary data.</text>
</comment>
<keyword evidence="2" id="KW-1133">Transmembrane helix</keyword>
<gene>
    <name evidence="3" type="ORF">AB3X52_06515</name>
</gene>
<dbReference type="EMBL" id="JBFPJR010000008">
    <property type="protein sequence ID" value="MEX0427265.1"/>
    <property type="molecule type" value="Genomic_DNA"/>
</dbReference>
<dbReference type="Proteomes" id="UP001556631">
    <property type="component" value="Unassembled WGS sequence"/>
</dbReference>
<evidence type="ECO:0008006" key="5">
    <source>
        <dbReference type="Google" id="ProtNLM"/>
    </source>
</evidence>
<keyword evidence="4" id="KW-1185">Reference proteome</keyword>
<keyword evidence="2" id="KW-0812">Transmembrane</keyword>
<reference evidence="3 4" key="1">
    <citation type="submission" date="2024-07" db="EMBL/GenBank/DDBJ databases">
        <authorList>
            <person name="Lee S."/>
            <person name="Kang M."/>
        </authorList>
    </citation>
    <scope>NUCLEOTIDE SEQUENCE [LARGE SCALE GENOMIC DNA]</scope>
    <source>
        <strain evidence="3 4">DS6</strain>
    </source>
</reference>
<protein>
    <recommendedName>
        <fullName evidence="5">PH domain-containing protein</fullName>
    </recommendedName>
</protein>
<feature type="region of interest" description="Disordered" evidence="1">
    <location>
        <begin position="202"/>
        <end position="225"/>
    </location>
</feature>
<evidence type="ECO:0000313" key="4">
    <source>
        <dbReference type="Proteomes" id="UP001556631"/>
    </source>
</evidence>
<evidence type="ECO:0000313" key="3">
    <source>
        <dbReference type="EMBL" id="MEX0427265.1"/>
    </source>
</evidence>